<evidence type="ECO:0000256" key="12">
    <source>
        <dbReference type="ARBA" id="ARBA00023012"/>
    </source>
</evidence>
<evidence type="ECO:0000313" key="15">
    <source>
        <dbReference type="EMBL" id="MCZ4517490.1"/>
    </source>
</evidence>
<evidence type="ECO:0000256" key="9">
    <source>
        <dbReference type="ARBA" id="ARBA00022777"/>
    </source>
</evidence>
<comment type="caution">
    <text evidence="15">The sequence shown here is derived from an EMBL/GenBank/DDBJ whole genome shotgun (WGS) entry which is preliminary data.</text>
</comment>
<dbReference type="InterPro" id="IPR005467">
    <property type="entry name" value="His_kinase_dom"/>
</dbReference>
<accession>A0ABT4MBN9</accession>
<dbReference type="SUPFAM" id="SSF55890">
    <property type="entry name" value="Sporulation response regulatory protein Spo0B"/>
    <property type="match status" value="1"/>
</dbReference>
<evidence type="ECO:0000256" key="7">
    <source>
        <dbReference type="ARBA" id="ARBA00022692"/>
    </source>
</evidence>
<dbReference type="Gene3D" id="1.10.287.130">
    <property type="match status" value="1"/>
</dbReference>
<dbReference type="PRINTS" id="PR00344">
    <property type="entry name" value="BCTRLSENSOR"/>
</dbReference>
<sequence length="542" mass="57111">MWSRQSRRAVSRRHTLTLAGQYLLLQLAVLTLVLGAVAAISIEQSTDEFRDLRGARMLSVAENLASTPIVRDQLGTALVERTLAPDVDRAVALSGASLAEIVSTEGAVIVSTDPTRIGSAAALGDSDVLDGRGWSGDIESAGVRSIAGHVPVLAPDGSVLALVTVAERYPSTWTLLSESGARLILYLAIGAGLGAVGSWLLSRRMRRHTLGLETAEIASLADHREALLHSIREGVIAIGNDGSITVINDSACTLLGLDPTVVGKQVDNVGIDDGVLDVLKSDGEVADFIVTTAHRVLALNRRTATSRGQHIGTVTTMRDSTELASMQSQLTSHRSVTDTLRAQTHEFANQLHTISGLAQLGSYDEVTALVGTLTRRRAEISESITAHIHDPAVAALLIAKTSLAAEIGVRLTLEPASTLRPLDPAMSTDVITVVGNLVDNALDASRESGERAIRVAIVDTDDLVIDVTDSGQGVPEQMRQSVFSRGVTSKPDLPGGRGIGLALVRLVSTQHGGTAMVDDAAAGGARFRVRIPLPERESTGER</sequence>
<gene>
    <name evidence="15" type="ORF">O4220_03110</name>
</gene>
<dbReference type="SUPFAM" id="SSF55785">
    <property type="entry name" value="PYP-like sensor domain (PAS domain)"/>
    <property type="match status" value="1"/>
</dbReference>
<evidence type="ECO:0000256" key="4">
    <source>
        <dbReference type="ARBA" id="ARBA00022475"/>
    </source>
</evidence>
<proteinExistence type="predicted"/>
<keyword evidence="8" id="KW-0547">Nucleotide-binding</keyword>
<dbReference type="SUPFAM" id="SSF55874">
    <property type="entry name" value="ATPase domain of HSP90 chaperone/DNA topoisomerase II/histidine kinase"/>
    <property type="match status" value="1"/>
</dbReference>
<evidence type="ECO:0000256" key="3">
    <source>
        <dbReference type="ARBA" id="ARBA00012438"/>
    </source>
</evidence>
<dbReference type="EMBL" id="JAPWIJ010000001">
    <property type="protein sequence ID" value="MCZ4517490.1"/>
    <property type="molecule type" value="Genomic_DNA"/>
</dbReference>
<protein>
    <recommendedName>
        <fullName evidence="3">histidine kinase</fullName>
        <ecNumber evidence="3">2.7.13.3</ecNumber>
    </recommendedName>
</protein>
<dbReference type="PANTHER" id="PTHR43547">
    <property type="entry name" value="TWO-COMPONENT HISTIDINE KINASE"/>
    <property type="match status" value="1"/>
</dbReference>
<dbReference type="InterPro" id="IPR035965">
    <property type="entry name" value="PAS-like_dom_sf"/>
</dbReference>
<dbReference type="Proteomes" id="UP001081071">
    <property type="component" value="Unassembled WGS sequence"/>
</dbReference>
<evidence type="ECO:0000256" key="5">
    <source>
        <dbReference type="ARBA" id="ARBA00022553"/>
    </source>
</evidence>
<evidence type="ECO:0000256" key="10">
    <source>
        <dbReference type="ARBA" id="ARBA00022840"/>
    </source>
</evidence>
<keyword evidence="13" id="KW-0472">Membrane</keyword>
<evidence type="ECO:0000256" key="13">
    <source>
        <dbReference type="SAM" id="Phobius"/>
    </source>
</evidence>
<dbReference type="InterPro" id="IPR039506">
    <property type="entry name" value="SPOB_a"/>
</dbReference>
<dbReference type="PROSITE" id="PS50109">
    <property type="entry name" value="HIS_KIN"/>
    <property type="match status" value="1"/>
</dbReference>
<evidence type="ECO:0000256" key="2">
    <source>
        <dbReference type="ARBA" id="ARBA00004651"/>
    </source>
</evidence>
<name>A0ABT4MBN9_9NOCA</name>
<evidence type="ECO:0000313" key="16">
    <source>
        <dbReference type="Proteomes" id="UP001081071"/>
    </source>
</evidence>
<keyword evidence="4" id="KW-1003">Cell membrane</keyword>
<dbReference type="Gene3D" id="3.30.450.20">
    <property type="entry name" value="PAS domain"/>
    <property type="match status" value="2"/>
</dbReference>
<dbReference type="SUPFAM" id="SSF103190">
    <property type="entry name" value="Sensory domain-like"/>
    <property type="match status" value="1"/>
</dbReference>
<keyword evidence="7 13" id="KW-0812">Transmembrane</keyword>
<organism evidence="15 16">
    <name type="scientific">Rhodococcus ruber</name>
    <dbReference type="NCBI Taxonomy" id="1830"/>
    <lineage>
        <taxon>Bacteria</taxon>
        <taxon>Bacillati</taxon>
        <taxon>Actinomycetota</taxon>
        <taxon>Actinomycetes</taxon>
        <taxon>Mycobacteriales</taxon>
        <taxon>Nocardiaceae</taxon>
        <taxon>Rhodococcus</taxon>
    </lineage>
</organism>
<evidence type="ECO:0000256" key="8">
    <source>
        <dbReference type="ARBA" id="ARBA00022741"/>
    </source>
</evidence>
<dbReference type="EC" id="2.7.13.3" evidence="3"/>
<evidence type="ECO:0000256" key="11">
    <source>
        <dbReference type="ARBA" id="ARBA00022989"/>
    </source>
</evidence>
<dbReference type="InterPro" id="IPR036890">
    <property type="entry name" value="HATPase_C_sf"/>
</dbReference>
<keyword evidence="16" id="KW-1185">Reference proteome</keyword>
<dbReference type="InterPro" id="IPR029151">
    <property type="entry name" value="Sensor-like_sf"/>
</dbReference>
<comment type="subcellular location">
    <subcellularLocation>
        <location evidence="2">Cell membrane</location>
        <topology evidence="2">Multi-pass membrane protein</topology>
    </subcellularLocation>
</comment>
<dbReference type="PANTHER" id="PTHR43547:SF10">
    <property type="entry name" value="SENSOR HISTIDINE KINASE DCUS"/>
    <property type="match status" value="1"/>
</dbReference>
<dbReference type="InterPro" id="IPR003594">
    <property type="entry name" value="HATPase_dom"/>
</dbReference>
<keyword evidence="10" id="KW-0067">ATP-binding</keyword>
<evidence type="ECO:0000259" key="14">
    <source>
        <dbReference type="PROSITE" id="PS50109"/>
    </source>
</evidence>
<keyword evidence="12" id="KW-0902">Two-component regulatory system</keyword>
<keyword evidence="9 15" id="KW-0418">Kinase</keyword>
<evidence type="ECO:0000256" key="1">
    <source>
        <dbReference type="ARBA" id="ARBA00000085"/>
    </source>
</evidence>
<keyword evidence="5" id="KW-0597">Phosphoprotein</keyword>
<dbReference type="RefSeq" id="WP_269602099.1">
    <property type="nucleotide sequence ID" value="NZ_JAPWIJ010000001.1"/>
</dbReference>
<reference evidence="15" key="1">
    <citation type="submission" date="2022-12" db="EMBL/GenBank/DDBJ databases">
        <authorList>
            <person name="Krivoruchko A.V."/>
            <person name="Elkin A."/>
        </authorList>
    </citation>
    <scope>NUCLEOTIDE SEQUENCE</scope>
    <source>
        <strain evidence="15">IEGM 1391</strain>
    </source>
</reference>
<dbReference type="GO" id="GO:0016301">
    <property type="term" value="F:kinase activity"/>
    <property type="evidence" value="ECO:0007669"/>
    <property type="project" value="UniProtKB-KW"/>
</dbReference>
<dbReference type="SMART" id="SM00387">
    <property type="entry name" value="HATPase_c"/>
    <property type="match status" value="1"/>
</dbReference>
<dbReference type="Pfam" id="PF14689">
    <property type="entry name" value="SPOB_a"/>
    <property type="match status" value="1"/>
</dbReference>
<dbReference type="InterPro" id="IPR016120">
    <property type="entry name" value="Sig_transdc_His_kin_SpoOB"/>
</dbReference>
<dbReference type="Pfam" id="PF02518">
    <property type="entry name" value="HATPase_c"/>
    <property type="match status" value="1"/>
</dbReference>
<feature type="domain" description="Histidine kinase" evidence="14">
    <location>
        <begin position="342"/>
        <end position="535"/>
    </location>
</feature>
<keyword evidence="6" id="KW-0808">Transferase</keyword>
<feature type="transmembrane region" description="Helical" evidence="13">
    <location>
        <begin position="183"/>
        <end position="201"/>
    </location>
</feature>
<keyword evidence="11 13" id="KW-1133">Transmembrane helix</keyword>
<comment type="catalytic activity">
    <reaction evidence="1">
        <text>ATP + protein L-histidine = ADP + protein N-phospho-L-histidine.</text>
        <dbReference type="EC" id="2.7.13.3"/>
    </reaction>
</comment>
<dbReference type="InterPro" id="IPR004358">
    <property type="entry name" value="Sig_transdc_His_kin-like_C"/>
</dbReference>
<dbReference type="Gene3D" id="3.30.565.10">
    <property type="entry name" value="Histidine kinase-like ATPase, C-terminal domain"/>
    <property type="match status" value="1"/>
</dbReference>
<evidence type="ECO:0000256" key="6">
    <source>
        <dbReference type="ARBA" id="ARBA00022679"/>
    </source>
</evidence>